<evidence type="ECO:0000313" key="2">
    <source>
        <dbReference type="Proteomes" id="UP000295447"/>
    </source>
</evidence>
<comment type="caution">
    <text evidence="1">The sequence shown here is derived from an EMBL/GenBank/DDBJ whole genome shotgun (WGS) entry which is preliminary data.</text>
</comment>
<dbReference type="AlphaFoldDB" id="A0A4R7ZX77"/>
<reference evidence="1 2" key="1">
    <citation type="submission" date="2019-03" db="EMBL/GenBank/DDBJ databases">
        <title>Genomic Encyclopedia of Type Strains, Phase III (KMG-III): the genomes of soil and plant-associated and newly described type strains.</title>
        <authorList>
            <person name="Whitman W."/>
        </authorList>
    </citation>
    <scope>NUCLEOTIDE SEQUENCE [LARGE SCALE GENOMIC DNA]</scope>
    <source>
        <strain evidence="1 2">VKM Ac-2570</strain>
    </source>
</reference>
<protein>
    <submittedName>
        <fullName evidence="1">Uncharacterized protein</fullName>
    </submittedName>
</protein>
<gene>
    <name evidence="1" type="ORF">EV650_1212</name>
</gene>
<name>A0A4R7ZX77_9ACTN</name>
<proteinExistence type="predicted"/>
<keyword evidence="2" id="KW-1185">Reference proteome</keyword>
<accession>A0A4R7ZX77</accession>
<dbReference type="Proteomes" id="UP000295447">
    <property type="component" value="Unassembled WGS sequence"/>
</dbReference>
<evidence type="ECO:0000313" key="1">
    <source>
        <dbReference type="EMBL" id="TDW22375.1"/>
    </source>
</evidence>
<dbReference type="EMBL" id="SODF01000001">
    <property type="protein sequence ID" value="TDW22375.1"/>
    <property type="molecule type" value="Genomic_DNA"/>
</dbReference>
<organism evidence="1 2">
    <name type="scientific">Kribbella kalugense</name>
    <dbReference type="NCBI Taxonomy" id="2512221"/>
    <lineage>
        <taxon>Bacteria</taxon>
        <taxon>Bacillati</taxon>
        <taxon>Actinomycetota</taxon>
        <taxon>Actinomycetes</taxon>
        <taxon>Propionibacteriales</taxon>
        <taxon>Kribbellaceae</taxon>
        <taxon>Kribbella</taxon>
    </lineage>
</organism>
<sequence>MYRAAVYGVQPQENLAGLEGKSEPAHVVVDDVEESLGEFRGLAELEQGVRPG</sequence>